<evidence type="ECO:0000313" key="4">
    <source>
        <dbReference type="EMBL" id="KGM48641.1"/>
    </source>
</evidence>
<dbReference type="PANTHER" id="PTHR30055">
    <property type="entry name" value="HTH-TYPE TRANSCRIPTIONAL REGULATOR RUTR"/>
    <property type="match status" value="1"/>
</dbReference>
<keyword evidence="1 2" id="KW-0238">DNA-binding</keyword>
<dbReference type="GO" id="GO:0000976">
    <property type="term" value="F:transcription cis-regulatory region binding"/>
    <property type="evidence" value="ECO:0007669"/>
    <property type="project" value="TreeGrafter"/>
</dbReference>
<dbReference type="OrthoDB" id="2356263at2"/>
<gene>
    <name evidence="4" type="ORF">ATO9_13545</name>
</gene>
<dbReference type="PROSITE" id="PS50977">
    <property type="entry name" value="HTH_TETR_2"/>
    <property type="match status" value="1"/>
</dbReference>
<dbReference type="eggNOG" id="COG1309">
    <property type="taxonomic scope" value="Bacteria"/>
</dbReference>
<dbReference type="InterPro" id="IPR036271">
    <property type="entry name" value="Tet_transcr_reg_TetR-rel_C_sf"/>
</dbReference>
<dbReference type="EMBL" id="AQQX01000004">
    <property type="protein sequence ID" value="KGM48641.1"/>
    <property type="molecule type" value="Genomic_DNA"/>
</dbReference>
<sequence>MRLNNRPRSGDTTTAILNVAEEMFAEHGIDGVTTRALSERAGVNMAAVNYHFGNKDNLTLEVFRDVARRTVERRLASLARIEAEAETEGRAPYPRDVVEALVDAYVNEDSPRTGILLAHLVLQHRVRPTEWTRAIVREELDGFAVRYMEVLHRAVPHLSERQLHWRYHLMVGAVMMSLSDQRSDGRMGRLSGGVADPQDFNQFKEELVAFLTASLGGPDGSGAGGARPVREDT</sequence>
<name>A0A0A0ECF4_9RHOB</name>
<dbReference type="PROSITE" id="PS01081">
    <property type="entry name" value="HTH_TETR_1"/>
    <property type="match status" value="1"/>
</dbReference>
<comment type="caution">
    <text evidence="4">The sequence shown here is derived from an EMBL/GenBank/DDBJ whole genome shotgun (WGS) entry which is preliminary data.</text>
</comment>
<dbReference type="InterPro" id="IPR009057">
    <property type="entry name" value="Homeodomain-like_sf"/>
</dbReference>
<evidence type="ECO:0000256" key="2">
    <source>
        <dbReference type="PROSITE-ProRule" id="PRU00335"/>
    </source>
</evidence>
<accession>A0A0A0ECF4</accession>
<dbReference type="InterPro" id="IPR023772">
    <property type="entry name" value="DNA-bd_HTH_TetR-type_CS"/>
</dbReference>
<dbReference type="GO" id="GO:0003700">
    <property type="term" value="F:DNA-binding transcription factor activity"/>
    <property type="evidence" value="ECO:0007669"/>
    <property type="project" value="TreeGrafter"/>
</dbReference>
<organism evidence="4 5">
    <name type="scientific">Pseudooceanicola atlanticus</name>
    <dbReference type="NCBI Taxonomy" id="1461694"/>
    <lineage>
        <taxon>Bacteria</taxon>
        <taxon>Pseudomonadati</taxon>
        <taxon>Pseudomonadota</taxon>
        <taxon>Alphaproteobacteria</taxon>
        <taxon>Rhodobacterales</taxon>
        <taxon>Paracoccaceae</taxon>
        <taxon>Pseudooceanicola</taxon>
    </lineage>
</organism>
<dbReference type="STRING" id="1461694.ATO9_13545"/>
<dbReference type="InterPro" id="IPR041586">
    <property type="entry name" value="PsrA_TetR_C"/>
</dbReference>
<dbReference type="Pfam" id="PF00440">
    <property type="entry name" value="TetR_N"/>
    <property type="match status" value="1"/>
</dbReference>
<evidence type="ECO:0000256" key="1">
    <source>
        <dbReference type="ARBA" id="ARBA00023125"/>
    </source>
</evidence>
<keyword evidence="5" id="KW-1185">Reference proteome</keyword>
<dbReference type="SUPFAM" id="SSF48498">
    <property type="entry name" value="Tetracyclin repressor-like, C-terminal domain"/>
    <property type="match status" value="1"/>
</dbReference>
<protein>
    <recommendedName>
        <fullName evidence="3">HTH tetR-type domain-containing protein</fullName>
    </recommendedName>
</protein>
<evidence type="ECO:0000259" key="3">
    <source>
        <dbReference type="PROSITE" id="PS50977"/>
    </source>
</evidence>
<proteinExistence type="predicted"/>
<feature type="domain" description="HTH tetR-type" evidence="3">
    <location>
        <begin position="10"/>
        <end position="70"/>
    </location>
</feature>
<dbReference type="Pfam" id="PF17939">
    <property type="entry name" value="TetR_C_30"/>
    <property type="match status" value="1"/>
</dbReference>
<evidence type="ECO:0000313" key="5">
    <source>
        <dbReference type="Proteomes" id="UP000030004"/>
    </source>
</evidence>
<dbReference type="InterPro" id="IPR001647">
    <property type="entry name" value="HTH_TetR"/>
</dbReference>
<dbReference type="Proteomes" id="UP000030004">
    <property type="component" value="Unassembled WGS sequence"/>
</dbReference>
<dbReference type="PANTHER" id="PTHR30055:SF235">
    <property type="entry name" value="TRANSCRIPTIONAL REGULATORY PROTEIN"/>
    <property type="match status" value="1"/>
</dbReference>
<dbReference type="SUPFAM" id="SSF46689">
    <property type="entry name" value="Homeodomain-like"/>
    <property type="match status" value="1"/>
</dbReference>
<dbReference type="RefSeq" id="WP_052418301.1">
    <property type="nucleotide sequence ID" value="NZ_AQQX01000004.1"/>
</dbReference>
<dbReference type="Gene3D" id="1.10.357.10">
    <property type="entry name" value="Tetracycline Repressor, domain 2"/>
    <property type="match status" value="1"/>
</dbReference>
<dbReference type="PRINTS" id="PR00455">
    <property type="entry name" value="HTHTETR"/>
</dbReference>
<reference evidence="4 5" key="1">
    <citation type="journal article" date="2015" name="Antonie Van Leeuwenhoek">
        <title>Pseudooceanicola atlanticus gen. nov. sp. nov., isolated from surface seawater of the Atlantic Ocean and reclassification of Oceanicola batsensis, Oceanicola marinus, Oceanicola nitratireducens, Oceanicola nanhaiensis, Oceanicola antarcticus and Oceanicola flagellatus, as Pseudooceanicola batsensis comb. nov., Pseudooceanicola marinus comb. nov., Pseudooceanicola nitratireducens comb. nov., Pseudooceanicola nanhaiensis comb. nov., Pseudooceanicola antarcticus comb. nov., and Pseudooceanicola flagellatus comb. nov.</title>
        <authorList>
            <person name="Lai Q."/>
            <person name="Li G."/>
            <person name="Liu X."/>
            <person name="Du Y."/>
            <person name="Sun F."/>
            <person name="Shao Z."/>
        </authorList>
    </citation>
    <scope>NUCLEOTIDE SEQUENCE [LARGE SCALE GENOMIC DNA]</scope>
    <source>
        <strain evidence="4 5">22II-s11g</strain>
    </source>
</reference>
<dbReference type="InterPro" id="IPR050109">
    <property type="entry name" value="HTH-type_TetR-like_transc_reg"/>
</dbReference>
<dbReference type="AlphaFoldDB" id="A0A0A0ECF4"/>
<feature type="DNA-binding region" description="H-T-H motif" evidence="2">
    <location>
        <begin position="33"/>
        <end position="52"/>
    </location>
</feature>